<protein>
    <submittedName>
        <fullName evidence="2">Uncharacterized protein</fullName>
    </submittedName>
</protein>
<proteinExistence type="predicted"/>
<accession>A0A518ENY1</accession>
<dbReference type="Proteomes" id="UP000320390">
    <property type="component" value="Chromosome"/>
</dbReference>
<dbReference type="RefSeq" id="WP_145195397.1">
    <property type="nucleotide sequence ID" value="NZ_CP036434.1"/>
</dbReference>
<reference evidence="2 3" key="1">
    <citation type="submission" date="2019-02" db="EMBL/GenBank/DDBJ databases">
        <title>Deep-cultivation of Planctomycetes and their phenomic and genomic characterization uncovers novel biology.</title>
        <authorList>
            <person name="Wiegand S."/>
            <person name="Jogler M."/>
            <person name="Boedeker C."/>
            <person name="Pinto D."/>
            <person name="Vollmers J."/>
            <person name="Rivas-Marin E."/>
            <person name="Kohn T."/>
            <person name="Peeters S.H."/>
            <person name="Heuer A."/>
            <person name="Rast P."/>
            <person name="Oberbeckmann S."/>
            <person name="Bunk B."/>
            <person name="Jeske O."/>
            <person name="Meyerdierks A."/>
            <person name="Storesund J.E."/>
            <person name="Kallscheuer N."/>
            <person name="Luecker S."/>
            <person name="Lage O.M."/>
            <person name="Pohl T."/>
            <person name="Merkel B.J."/>
            <person name="Hornburger P."/>
            <person name="Mueller R.-W."/>
            <person name="Bruemmer F."/>
            <person name="Labrenz M."/>
            <person name="Spormann A.M."/>
            <person name="Op den Camp H."/>
            <person name="Overmann J."/>
            <person name="Amann R."/>
            <person name="Jetten M.S.M."/>
            <person name="Mascher T."/>
            <person name="Medema M.H."/>
            <person name="Devos D.P."/>
            <person name="Kaster A.-K."/>
            <person name="Ovreas L."/>
            <person name="Rohde M."/>
            <person name="Galperin M.Y."/>
            <person name="Jogler C."/>
        </authorList>
    </citation>
    <scope>NUCLEOTIDE SEQUENCE [LARGE SCALE GENOMIC DNA]</scope>
    <source>
        <strain evidence="2 3">Poly30</strain>
    </source>
</reference>
<dbReference type="OrthoDB" id="862563at2"/>
<dbReference type="EMBL" id="CP036434">
    <property type="protein sequence ID" value="QDV05788.1"/>
    <property type="molecule type" value="Genomic_DNA"/>
</dbReference>
<keyword evidence="1" id="KW-0732">Signal</keyword>
<feature type="chain" id="PRO_5022214132" evidence="1">
    <location>
        <begin position="18"/>
        <end position="360"/>
    </location>
</feature>
<evidence type="ECO:0000313" key="3">
    <source>
        <dbReference type="Proteomes" id="UP000320390"/>
    </source>
</evidence>
<feature type="signal peptide" evidence="1">
    <location>
        <begin position="1"/>
        <end position="17"/>
    </location>
</feature>
<gene>
    <name evidence="2" type="ORF">Poly30_12900</name>
</gene>
<evidence type="ECO:0000313" key="2">
    <source>
        <dbReference type="EMBL" id="QDV05788.1"/>
    </source>
</evidence>
<dbReference type="AlphaFoldDB" id="A0A518ENY1"/>
<keyword evidence="3" id="KW-1185">Reference proteome</keyword>
<organism evidence="2 3">
    <name type="scientific">Saltatorellus ferox</name>
    <dbReference type="NCBI Taxonomy" id="2528018"/>
    <lineage>
        <taxon>Bacteria</taxon>
        <taxon>Pseudomonadati</taxon>
        <taxon>Planctomycetota</taxon>
        <taxon>Planctomycetia</taxon>
        <taxon>Planctomycetia incertae sedis</taxon>
        <taxon>Saltatorellus</taxon>
    </lineage>
</organism>
<evidence type="ECO:0000256" key="1">
    <source>
        <dbReference type="SAM" id="SignalP"/>
    </source>
</evidence>
<sequence precursor="true">MKHLLVSSILFSAPALANEVVIPNQAPSTAGSGGYSTLLHGMPRSYQVVIGPEELMSVPAGSTITGITWRRPTWISYSDWPGSGSTCSWTNYDIYLSQSQNAAGSLSTTYTDNLGPDLTLVRSGPISLSGAYFPGGAVSPQVNAFGMMLPFSTPYVYQGGDLLLTVRHDGNSCGSNASLDTVPSAFTQAIGVSSYTQPDSWYGQGLIVMKLEFSEPTGPGTNYCMANNTSLGAPAVMGASGSQTLADNELTLEASGLPPFSFAFFITSQTQAFVANPAGSAGNLCLSGSVGRYVGPGQIQQAGTAGTIALAVNLGMIPQPNGFVSAMVNETWNFQAWFRDTGSTGTPTSNFTDGLAITFL</sequence>
<name>A0A518ENY1_9BACT</name>